<dbReference type="Pfam" id="PF03801">
    <property type="entry name" value="Ndc80_HEC"/>
    <property type="match status" value="1"/>
</dbReference>
<keyword evidence="8" id="KW-0539">Nucleus</keyword>
<evidence type="ECO:0000256" key="3">
    <source>
        <dbReference type="ARBA" id="ARBA00022618"/>
    </source>
</evidence>
<keyword evidence="7 8" id="KW-0137">Centromere</keyword>
<organism evidence="12 13">
    <name type="scientific">Ensete ventricosum</name>
    <name type="common">Abyssinian banana</name>
    <name type="synonym">Musa ensete</name>
    <dbReference type="NCBI Taxonomy" id="4639"/>
    <lineage>
        <taxon>Eukaryota</taxon>
        <taxon>Viridiplantae</taxon>
        <taxon>Streptophyta</taxon>
        <taxon>Embryophyta</taxon>
        <taxon>Tracheophyta</taxon>
        <taxon>Spermatophyta</taxon>
        <taxon>Magnoliopsida</taxon>
        <taxon>Liliopsida</taxon>
        <taxon>Zingiberales</taxon>
        <taxon>Musaceae</taxon>
        <taxon>Ensete</taxon>
    </lineage>
</organism>
<dbReference type="GO" id="GO:0031262">
    <property type="term" value="C:Ndc80 complex"/>
    <property type="evidence" value="ECO:0007669"/>
    <property type="project" value="UniProtKB-UniRule"/>
</dbReference>
<evidence type="ECO:0000313" key="12">
    <source>
        <dbReference type="EMBL" id="KAJ8500656.1"/>
    </source>
</evidence>
<evidence type="ECO:0000256" key="9">
    <source>
        <dbReference type="SAM" id="Coils"/>
    </source>
</evidence>
<sequence>MFDRKRETAKLGMRGGGAAAGGGRGGRRRYTKASTGPPDRAAPLPSPFDVARHFDFASVGGRDSDASLCSGRPSSAGGRPASALLTDRSAQSSALRVVNAFLASHSAPVSLRPPLPAARDITEALRFILARMDWPLDDLDDDLPALLRNLHCPLKLNRSALKAPGTPHAWPHLLSVLYWLVQLARVSDHLAAPSSPQQDQPNDLLLFVTRSYSLFISGEDDAVEELDEEYLGKAQHQAANTSAAIDALEKEATELEAKLQALRAEPSKKEAIEREKGMLVEDVKKFQAVVDSWGGKVAAMESALGEWEKELEAKEKESKRLCEENEELQRRIDTQAVNVRDVERMKREMQVVERDIADAEIGRNALEEKAWELEETVSRKIDETEVLLEQCNQAVRRLKLGIDFQYVLNSKGSSPAAVLGINYKSILKPALVALSEDMKKISVSKLEESITLQEQSQENAKILEEKRNNHAAFQAKIDEAEARLAFLKNETEEYSSKCAAEAEKIKGEFMNKEHQLSIIEREAEEFLKNSENELQIATKESDEETQLCASELLALIDAVSEYKEFMESTVSGMKKELSETADFVSSLAAKLVSTVNFSQGGRKRARNPPVN</sequence>
<reference evidence="12 13" key="1">
    <citation type="submission" date="2022-12" db="EMBL/GenBank/DDBJ databases">
        <title>Chromosome-scale assembly of the Ensete ventricosum genome.</title>
        <authorList>
            <person name="Dussert Y."/>
            <person name="Stocks J."/>
            <person name="Wendawek A."/>
            <person name="Woldeyes F."/>
            <person name="Nichols R.A."/>
            <person name="Borrell J.S."/>
        </authorList>
    </citation>
    <scope>NUCLEOTIDE SEQUENCE [LARGE SCALE GENOMIC DNA]</scope>
    <source>
        <strain evidence="13">cv. Maze</strain>
        <tissue evidence="12">Seeds</tissue>
    </source>
</reference>
<keyword evidence="6 8" id="KW-0131">Cell cycle</keyword>
<feature type="domain" description="Kinetochore protein Ndc80 CH" evidence="11">
    <location>
        <begin position="63"/>
        <end position="189"/>
    </location>
</feature>
<dbReference type="GO" id="GO:0051315">
    <property type="term" value="P:attachment of mitotic spindle microtubules to kinetochore"/>
    <property type="evidence" value="ECO:0007669"/>
    <property type="project" value="UniProtKB-UniRule"/>
</dbReference>
<evidence type="ECO:0000313" key="13">
    <source>
        <dbReference type="Proteomes" id="UP001222027"/>
    </source>
</evidence>
<evidence type="ECO:0000256" key="1">
    <source>
        <dbReference type="ARBA" id="ARBA00007050"/>
    </source>
</evidence>
<comment type="function">
    <text evidence="8">Acts as a component of the essential kinetochore-associated NDC80 complex, which is required for chromosome segregation and spindle checkpoint activity.</text>
</comment>
<evidence type="ECO:0000256" key="7">
    <source>
        <dbReference type="ARBA" id="ARBA00023328"/>
    </source>
</evidence>
<dbReference type="Gene3D" id="1.10.418.30">
    <property type="entry name" value="Ncd80 complex, Ncd80 subunit"/>
    <property type="match status" value="1"/>
</dbReference>
<feature type="coiled-coil region" evidence="9">
    <location>
        <begin position="446"/>
        <end position="547"/>
    </location>
</feature>
<feature type="coiled-coil region" evidence="9">
    <location>
        <begin position="231"/>
        <end position="265"/>
    </location>
</feature>
<evidence type="ECO:0000256" key="8">
    <source>
        <dbReference type="RuleBase" id="RU368072"/>
    </source>
</evidence>
<feature type="compositionally biased region" description="Gly residues" evidence="10">
    <location>
        <begin position="13"/>
        <end position="24"/>
    </location>
</feature>
<dbReference type="InterPro" id="IPR038273">
    <property type="entry name" value="Ndc80_sf"/>
</dbReference>
<feature type="region of interest" description="Disordered" evidence="10">
    <location>
        <begin position="62"/>
        <end position="82"/>
    </location>
</feature>
<comment type="subcellular location">
    <subcellularLocation>
        <location evidence="8">Chromosome</location>
        <location evidence="8">Centromere</location>
        <location evidence="8">Kinetochore</location>
    </subcellularLocation>
    <subcellularLocation>
        <location evidence="8">Nucleus</location>
    </subcellularLocation>
</comment>
<evidence type="ECO:0000256" key="2">
    <source>
        <dbReference type="ARBA" id="ARBA00022454"/>
    </source>
</evidence>
<name>A0AAV8RCY8_ENSVE</name>
<proteinExistence type="inferred from homology"/>
<keyword evidence="4 8" id="KW-0498">Mitosis</keyword>
<dbReference type="PANTHER" id="PTHR46681">
    <property type="entry name" value="KINETOCHORE PROTEIN NDC80 HOMOLOG"/>
    <property type="match status" value="1"/>
</dbReference>
<keyword evidence="8" id="KW-0995">Kinetochore</keyword>
<comment type="similarity">
    <text evidence="1 8">Belongs to the NDC80/HEC1 family.</text>
</comment>
<dbReference type="InterPro" id="IPR055307">
    <property type="entry name" value="NDC80_plants"/>
</dbReference>
<keyword evidence="5 9" id="KW-0175">Coiled coil</keyword>
<accession>A0AAV8RCY8</accession>
<evidence type="ECO:0000259" key="11">
    <source>
        <dbReference type="Pfam" id="PF03801"/>
    </source>
</evidence>
<evidence type="ECO:0000256" key="10">
    <source>
        <dbReference type="SAM" id="MobiDB-lite"/>
    </source>
</evidence>
<dbReference type="Proteomes" id="UP001222027">
    <property type="component" value="Unassembled WGS sequence"/>
</dbReference>
<dbReference type="PANTHER" id="PTHR46681:SF1">
    <property type="entry name" value="KINETOCHORE PROTEIN NDC80 HOMOLOG"/>
    <property type="match status" value="1"/>
</dbReference>
<dbReference type="InterPro" id="IPR055260">
    <property type="entry name" value="Ndc80_CH"/>
</dbReference>
<dbReference type="EMBL" id="JAQQAF010000003">
    <property type="protein sequence ID" value="KAJ8500656.1"/>
    <property type="molecule type" value="Genomic_DNA"/>
</dbReference>
<feature type="coiled-coil region" evidence="9">
    <location>
        <begin position="297"/>
        <end position="383"/>
    </location>
</feature>
<dbReference type="GO" id="GO:0005634">
    <property type="term" value="C:nucleus"/>
    <property type="evidence" value="ECO:0007669"/>
    <property type="project" value="UniProtKB-SubCell"/>
</dbReference>
<keyword evidence="2 8" id="KW-0158">Chromosome</keyword>
<evidence type="ECO:0000256" key="5">
    <source>
        <dbReference type="ARBA" id="ARBA00023054"/>
    </source>
</evidence>
<evidence type="ECO:0000256" key="6">
    <source>
        <dbReference type="ARBA" id="ARBA00023306"/>
    </source>
</evidence>
<keyword evidence="13" id="KW-1185">Reference proteome</keyword>
<protein>
    <recommendedName>
        <fullName evidence="8">Kinetochore protein NDC80</fullName>
    </recommendedName>
</protein>
<keyword evidence="3 8" id="KW-0132">Cell division</keyword>
<dbReference type="GO" id="GO:0051301">
    <property type="term" value="P:cell division"/>
    <property type="evidence" value="ECO:0007669"/>
    <property type="project" value="UniProtKB-UniRule"/>
</dbReference>
<evidence type="ECO:0000256" key="4">
    <source>
        <dbReference type="ARBA" id="ARBA00022776"/>
    </source>
</evidence>
<comment type="subunit">
    <text evidence="8">Component of the NDC80 complex.</text>
</comment>
<comment type="caution">
    <text evidence="12">The sequence shown here is derived from an EMBL/GenBank/DDBJ whole genome shotgun (WGS) entry which is preliminary data.</text>
</comment>
<gene>
    <name evidence="12" type="ORF">OPV22_011208</name>
</gene>
<feature type="region of interest" description="Disordered" evidence="10">
    <location>
        <begin position="1"/>
        <end position="46"/>
    </location>
</feature>
<dbReference type="AlphaFoldDB" id="A0AAV8RCY8"/>